<keyword evidence="3" id="KW-1185">Reference proteome</keyword>
<evidence type="ECO:0000256" key="1">
    <source>
        <dbReference type="SAM" id="MobiDB-lite"/>
    </source>
</evidence>
<protein>
    <submittedName>
        <fullName evidence="2">Uncharacterized protein</fullName>
    </submittedName>
</protein>
<evidence type="ECO:0000313" key="2">
    <source>
        <dbReference type="EMBL" id="MBG8552340.1"/>
    </source>
</evidence>
<accession>A0ABS0KWU6</accession>
<dbReference type="EMBL" id="JADWYK010000001">
    <property type="protein sequence ID" value="MBG8552340.1"/>
    <property type="molecule type" value="Genomic_DNA"/>
</dbReference>
<sequence>MNTPKNCTACPGCPTTEAGEENRLAEIKRQQPLQTPTSILTHILTHLDAEGIDFLYATLRQRCPTGQQEAQQLAHAKGWVWEWQQEKATLQQALTAARTREAEALAKLREHEVDAFCGLQTVYYTSSELTQVSEAISHLHAGNRDAGNALRRMFNDFKARKALVETSPLDPAPPTPEEQKGGEAL</sequence>
<proteinExistence type="predicted"/>
<reference evidence="2 3" key="1">
    <citation type="submission" date="2020-11" db="EMBL/GenBank/DDBJ databases">
        <title>Hymenobacter sp.</title>
        <authorList>
            <person name="Kim M.K."/>
        </authorList>
    </citation>
    <scope>NUCLEOTIDE SEQUENCE [LARGE SCALE GENOMIC DNA]</scope>
    <source>
        <strain evidence="2 3">BT594</strain>
    </source>
</reference>
<dbReference type="Proteomes" id="UP000601099">
    <property type="component" value="Unassembled WGS sequence"/>
</dbReference>
<feature type="region of interest" description="Disordered" evidence="1">
    <location>
        <begin position="164"/>
        <end position="185"/>
    </location>
</feature>
<organism evidence="2 3">
    <name type="scientific">Hymenobacter guriensis</name>
    <dbReference type="NCBI Taxonomy" id="2793065"/>
    <lineage>
        <taxon>Bacteria</taxon>
        <taxon>Pseudomonadati</taxon>
        <taxon>Bacteroidota</taxon>
        <taxon>Cytophagia</taxon>
        <taxon>Cytophagales</taxon>
        <taxon>Hymenobacteraceae</taxon>
        <taxon>Hymenobacter</taxon>
    </lineage>
</organism>
<dbReference type="RefSeq" id="WP_196953379.1">
    <property type="nucleotide sequence ID" value="NZ_JADWYK010000001.1"/>
</dbReference>
<comment type="caution">
    <text evidence="2">The sequence shown here is derived from an EMBL/GenBank/DDBJ whole genome shotgun (WGS) entry which is preliminary data.</text>
</comment>
<gene>
    <name evidence="2" type="ORF">I5L79_02220</name>
</gene>
<name>A0ABS0KWU6_9BACT</name>
<evidence type="ECO:0000313" key="3">
    <source>
        <dbReference type="Proteomes" id="UP000601099"/>
    </source>
</evidence>